<sequence length="274" mass="31087">MGIFSGKPLFSLLTALPVLLGVITIMFVFFSDKSTRLSYSISIPLFWFSLFLLISAVISGIIVFMIMRNQLNRSKRLSNRDELTGLYGAREINRFLRYDVERLYRYNGDLSLILLDIDNFSALNDEYGVKNGDVLLQQLSRLLLKGIKYVNKEEKEFHGIRNSDIAFRYENQGRILIILPETHAKGAYIAAERIREAIMFTEFTMHSSDKKLRTTVSASVVSFRTQDDTVESLLSRAGTLLQKAKITQNSIVMENPLSTIGTPYDVTLTESTAV</sequence>
<organism evidence="5">
    <name type="scientific">uncultured Thiotrichaceae bacterium</name>
    <dbReference type="NCBI Taxonomy" id="298394"/>
    <lineage>
        <taxon>Bacteria</taxon>
        <taxon>Pseudomonadati</taxon>
        <taxon>Pseudomonadota</taxon>
        <taxon>Gammaproteobacteria</taxon>
        <taxon>Thiotrichales</taxon>
        <taxon>Thiotrichaceae</taxon>
        <taxon>environmental samples</taxon>
    </lineage>
</organism>
<comment type="catalytic activity">
    <reaction evidence="2">
        <text>2 GTP = 3',3'-c-di-GMP + 2 diphosphate</text>
        <dbReference type="Rhea" id="RHEA:24898"/>
        <dbReference type="ChEBI" id="CHEBI:33019"/>
        <dbReference type="ChEBI" id="CHEBI:37565"/>
        <dbReference type="ChEBI" id="CHEBI:58805"/>
        <dbReference type="EC" id="2.7.7.65"/>
    </reaction>
</comment>
<dbReference type="Gene3D" id="3.30.70.270">
    <property type="match status" value="1"/>
</dbReference>
<dbReference type="AlphaFoldDB" id="A0A6S6TEK7"/>
<dbReference type="InterPro" id="IPR050469">
    <property type="entry name" value="Diguanylate_Cyclase"/>
</dbReference>
<feature type="transmembrane region" description="Helical" evidence="3">
    <location>
        <begin position="45"/>
        <end position="67"/>
    </location>
</feature>
<dbReference type="EC" id="2.7.7.65" evidence="1"/>
<dbReference type="SUPFAM" id="SSF55073">
    <property type="entry name" value="Nucleotide cyclase"/>
    <property type="match status" value="1"/>
</dbReference>
<feature type="transmembrane region" description="Helical" evidence="3">
    <location>
        <begin position="9"/>
        <end position="30"/>
    </location>
</feature>
<keyword evidence="3" id="KW-0812">Transmembrane</keyword>
<evidence type="ECO:0000259" key="4">
    <source>
        <dbReference type="PROSITE" id="PS50887"/>
    </source>
</evidence>
<evidence type="ECO:0000313" key="5">
    <source>
        <dbReference type="EMBL" id="CAA6814949.1"/>
    </source>
</evidence>
<evidence type="ECO:0000256" key="1">
    <source>
        <dbReference type="ARBA" id="ARBA00012528"/>
    </source>
</evidence>
<dbReference type="SMART" id="SM00267">
    <property type="entry name" value="GGDEF"/>
    <property type="match status" value="1"/>
</dbReference>
<dbReference type="InterPro" id="IPR000160">
    <property type="entry name" value="GGDEF_dom"/>
</dbReference>
<dbReference type="CDD" id="cd01949">
    <property type="entry name" value="GGDEF"/>
    <property type="match status" value="1"/>
</dbReference>
<dbReference type="Pfam" id="PF00990">
    <property type="entry name" value="GGDEF"/>
    <property type="match status" value="1"/>
</dbReference>
<proteinExistence type="predicted"/>
<dbReference type="NCBIfam" id="TIGR00254">
    <property type="entry name" value="GGDEF"/>
    <property type="match status" value="1"/>
</dbReference>
<dbReference type="PROSITE" id="PS50887">
    <property type="entry name" value="GGDEF"/>
    <property type="match status" value="1"/>
</dbReference>
<dbReference type="PANTHER" id="PTHR45138">
    <property type="entry name" value="REGULATORY COMPONENTS OF SENSORY TRANSDUCTION SYSTEM"/>
    <property type="match status" value="1"/>
</dbReference>
<evidence type="ECO:0000256" key="2">
    <source>
        <dbReference type="ARBA" id="ARBA00034247"/>
    </source>
</evidence>
<gene>
    <name evidence="5" type="ORF">HELGO_WM4386</name>
</gene>
<protein>
    <recommendedName>
        <fullName evidence="1">diguanylate cyclase</fullName>
        <ecNumber evidence="1">2.7.7.65</ecNumber>
    </recommendedName>
</protein>
<dbReference type="InterPro" id="IPR043128">
    <property type="entry name" value="Rev_trsase/Diguanyl_cyclase"/>
</dbReference>
<dbReference type="InterPro" id="IPR029787">
    <property type="entry name" value="Nucleotide_cyclase"/>
</dbReference>
<accession>A0A6S6TEK7</accession>
<dbReference type="EMBL" id="CACVAY010000071">
    <property type="protein sequence ID" value="CAA6814949.1"/>
    <property type="molecule type" value="Genomic_DNA"/>
</dbReference>
<name>A0A6S6TEK7_9GAMM</name>
<dbReference type="PANTHER" id="PTHR45138:SF9">
    <property type="entry name" value="DIGUANYLATE CYCLASE DGCM-RELATED"/>
    <property type="match status" value="1"/>
</dbReference>
<keyword evidence="3" id="KW-1133">Transmembrane helix</keyword>
<keyword evidence="3" id="KW-0472">Membrane</keyword>
<feature type="domain" description="GGDEF" evidence="4">
    <location>
        <begin position="108"/>
        <end position="256"/>
    </location>
</feature>
<reference evidence="5" key="1">
    <citation type="submission" date="2020-01" db="EMBL/GenBank/DDBJ databases">
        <authorList>
            <person name="Meier V. D."/>
            <person name="Meier V D."/>
        </authorList>
    </citation>
    <scope>NUCLEOTIDE SEQUENCE</scope>
    <source>
        <strain evidence="5">HLG_WM_MAG_07</strain>
    </source>
</reference>
<evidence type="ECO:0000256" key="3">
    <source>
        <dbReference type="SAM" id="Phobius"/>
    </source>
</evidence>
<dbReference type="GO" id="GO:0052621">
    <property type="term" value="F:diguanylate cyclase activity"/>
    <property type="evidence" value="ECO:0007669"/>
    <property type="project" value="UniProtKB-EC"/>
</dbReference>